<protein>
    <submittedName>
        <fullName evidence="2">Uncharacterized protein</fullName>
    </submittedName>
</protein>
<keyword evidence="3" id="KW-1185">Reference proteome</keyword>
<evidence type="ECO:0000256" key="1">
    <source>
        <dbReference type="SAM" id="MobiDB-lite"/>
    </source>
</evidence>
<reference evidence="3" key="1">
    <citation type="journal article" date="2019" name="Int. J. Syst. Evol. Microbiol.">
        <title>The Global Catalogue of Microorganisms (GCM) 10K type strain sequencing project: providing services to taxonomists for standard genome sequencing and annotation.</title>
        <authorList>
            <consortium name="The Broad Institute Genomics Platform"/>
            <consortium name="The Broad Institute Genome Sequencing Center for Infectious Disease"/>
            <person name="Wu L."/>
            <person name="Ma J."/>
        </authorList>
    </citation>
    <scope>NUCLEOTIDE SEQUENCE [LARGE SCALE GENOMIC DNA]</scope>
    <source>
        <strain evidence="3">CGMCC 4.7643</strain>
    </source>
</reference>
<organism evidence="2 3">
    <name type="scientific">Amycolatopsis samaneae</name>
    <dbReference type="NCBI Taxonomy" id="664691"/>
    <lineage>
        <taxon>Bacteria</taxon>
        <taxon>Bacillati</taxon>
        <taxon>Actinomycetota</taxon>
        <taxon>Actinomycetes</taxon>
        <taxon>Pseudonocardiales</taxon>
        <taxon>Pseudonocardiaceae</taxon>
        <taxon>Amycolatopsis</taxon>
    </lineage>
</organism>
<dbReference type="EMBL" id="JBHUKU010000003">
    <property type="protein sequence ID" value="MFD2458066.1"/>
    <property type="molecule type" value="Genomic_DNA"/>
</dbReference>
<dbReference type="RefSeq" id="WP_378214185.1">
    <property type="nucleotide sequence ID" value="NZ_BAABHG010000007.1"/>
</dbReference>
<feature type="region of interest" description="Disordered" evidence="1">
    <location>
        <begin position="1"/>
        <end position="59"/>
    </location>
</feature>
<evidence type="ECO:0000313" key="3">
    <source>
        <dbReference type="Proteomes" id="UP001597419"/>
    </source>
</evidence>
<comment type="caution">
    <text evidence="2">The sequence shown here is derived from an EMBL/GenBank/DDBJ whole genome shotgun (WGS) entry which is preliminary data.</text>
</comment>
<name>A0ABW5GA69_9PSEU</name>
<gene>
    <name evidence="2" type="ORF">ACFSYJ_05635</name>
</gene>
<proteinExistence type="predicted"/>
<evidence type="ECO:0000313" key="2">
    <source>
        <dbReference type="EMBL" id="MFD2458066.1"/>
    </source>
</evidence>
<sequence length="59" mass="5810">MTTTNAAEKVPNNGASQSGSTPTPSEPSPNPVAWTVKASESPRGAGARFATGAPNSATP</sequence>
<accession>A0ABW5GA69</accession>
<dbReference type="Proteomes" id="UP001597419">
    <property type="component" value="Unassembled WGS sequence"/>
</dbReference>